<feature type="transmembrane region" description="Helical" evidence="1">
    <location>
        <begin position="57"/>
        <end position="78"/>
    </location>
</feature>
<proteinExistence type="predicted"/>
<feature type="transmembrane region" description="Helical" evidence="1">
    <location>
        <begin position="295"/>
        <end position="314"/>
    </location>
</feature>
<keyword evidence="1" id="KW-1133">Transmembrane helix</keyword>
<dbReference type="Proteomes" id="UP001236415">
    <property type="component" value="Chromosome"/>
</dbReference>
<feature type="transmembrane region" description="Helical" evidence="1">
    <location>
        <begin position="180"/>
        <end position="198"/>
    </location>
</feature>
<evidence type="ECO:0000256" key="1">
    <source>
        <dbReference type="SAM" id="Phobius"/>
    </source>
</evidence>
<evidence type="ECO:0000313" key="2">
    <source>
        <dbReference type="EMBL" id="WIV17909.1"/>
    </source>
</evidence>
<feature type="transmembrane region" description="Helical" evidence="1">
    <location>
        <begin position="33"/>
        <end position="51"/>
    </location>
</feature>
<protein>
    <submittedName>
        <fullName evidence="2">Multi-tm2 domain protein</fullName>
    </submittedName>
</protein>
<gene>
    <name evidence="2" type="ORF">QPK24_16010</name>
</gene>
<reference evidence="2 3" key="1">
    <citation type="submission" date="2023-06" db="EMBL/GenBank/DDBJ databases">
        <title>Paenibacillus polygonum sp. nov., an endophytic bacterium, isolated from Polygonum lapathifolium L. in Nanji Wetland National Nature Reserve, South of Poyang Lake, Jiangxi Province, China.</title>
        <authorList>
            <person name="Yu Z."/>
        </authorList>
    </citation>
    <scope>NUCLEOTIDE SEQUENCE [LARGE SCALE GENOMIC DNA]</scope>
    <source>
        <strain evidence="2 3">C31</strain>
    </source>
</reference>
<feature type="transmembrane region" description="Helical" evidence="1">
    <location>
        <begin position="204"/>
        <end position="221"/>
    </location>
</feature>
<feature type="transmembrane region" description="Helical" evidence="1">
    <location>
        <begin position="381"/>
        <end position="400"/>
    </location>
</feature>
<keyword evidence="1" id="KW-0472">Membrane</keyword>
<sequence>MNMEQDRSKLLAFLLNFVPGLGHYYYKSRVKGFIYGFLFFGVLGLAFLSALGNEMDFALVMLLGAAFLWMVSMFSLVLKLLRAPEQSSYPPGYPNYAPNAETYGQMGPAVDPNVDPNESYYGMQHNQKPGMAPPFGFPPHEGYVYPNQGIGKEKERFFTILLSFVPGLGHLHMGLLQRGLSFLIGFFGLAIMLLFVAVISGEEVILLFLLLLPVMWLYCMFDAVQHVHRKQAGEILEDKTLFEQIEHGRSHGKRSKVIATLLAMIPGAGQMYLGLQKRGLQLMVLFLGSIYILDLLNLSLFLFLIPVIWFYSFFDGLQQASKYGREPLYDKPVVEAWTRYQRWIGAALLFLGVYYILLRLVVPELESRFESLQFFYSLQSYMNTIVISLIFIGGGIKLLFSPTRKEDEGERLLRELERDMDLSPYQDREL</sequence>
<organism evidence="2 3">
    <name type="scientific">Paenibacillus polygoni</name>
    <dbReference type="NCBI Taxonomy" id="3050112"/>
    <lineage>
        <taxon>Bacteria</taxon>
        <taxon>Bacillati</taxon>
        <taxon>Bacillota</taxon>
        <taxon>Bacilli</taxon>
        <taxon>Bacillales</taxon>
        <taxon>Paenibacillaceae</taxon>
        <taxon>Paenibacillus</taxon>
    </lineage>
</organism>
<feature type="transmembrane region" description="Helical" evidence="1">
    <location>
        <begin position="257"/>
        <end position="275"/>
    </location>
</feature>
<accession>A0ABY8WZR2</accession>
<evidence type="ECO:0000313" key="3">
    <source>
        <dbReference type="Proteomes" id="UP001236415"/>
    </source>
</evidence>
<keyword evidence="3" id="KW-1185">Reference proteome</keyword>
<dbReference type="EMBL" id="CP127162">
    <property type="protein sequence ID" value="WIV17909.1"/>
    <property type="molecule type" value="Genomic_DNA"/>
</dbReference>
<keyword evidence="1" id="KW-0812">Transmembrane</keyword>
<feature type="transmembrane region" description="Helical" evidence="1">
    <location>
        <begin position="343"/>
        <end position="361"/>
    </location>
</feature>
<name>A0ABY8WZR2_9BACL</name>